<gene>
    <name evidence="2" type="ORF">H1R19_05070</name>
</gene>
<organism evidence="2 3">
    <name type="scientific">Gordonia jinghuaiqii</name>
    <dbReference type="NCBI Taxonomy" id="2758710"/>
    <lineage>
        <taxon>Bacteria</taxon>
        <taxon>Bacillati</taxon>
        <taxon>Actinomycetota</taxon>
        <taxon>Actinomycetes</taxon>
        <taxon>Mycobacteriales</taxon>
        <taxon>Gordoniaceae</taxon>
        <taxon>Gordonia</taxon>
    </lineage>
</organism>
<evidence type="ECO:0000313" key="3">
    <source>
        <dbReference type="Proteomes" id="UP000515663"/>
    </source>
</evidence>
<protein>
    <submittedName>
        <fullName evidence="2">Uncharacterized protein</fullName>
    </submittedName>
</protein>
<dbReference type="AlphaFoldDB" id="A0A7D7QR39"/>
<evidence type="ECO:0000256" key="1">
    <source>
        <dbReference type="SAM" id="SignalP"/>
    </source>
</evidence>
<keyword evidence="3" id="KW-1185">Reference proteome</keyword>
<sequence>MRRSPGLAVVTVAAAATIAAATMTAAPAVAAPGTSPIDFGSLSLPLPGAPGGNLGTGHPLGVVAISTRVTNSLGRELAPNRYSRPFAPTVTWSTHTRSAAPVRGNNCQIEVTFTGTTHPTHKSTACQGSVEIPSSYYTQPGFYTITAAERIAFVKNPKSFSIE</sequence>
<reference evidence="3" key="1">
    <citation type="submission" date="2020-07" db="EMBL/GenBank/DDBJ databases">
        <title>novel species isolated from the respiratory tract of Marmot.</title>
        <authorList>
            <person name="Zhang G."/>
        </authorList>
    </citation>
    <scope>NUCLEOTIDE SEQUENCE [LARGE SCALE GENOMIC DNA]</scope>
    <source>
        <strain evidence="3">686</strain>
    </source>
</reference>
<dbReference type="KEGG" id="gji:H1R19_05070"/>
<accession>A0A7D7QR39</accession>
<name>A0A7D7QR39_9ACTN</name>
<proteinExistence type="predicted"/>
<dbReference type="Proteomes" id="UP000515663">
    <property type="component" value="Chromosome"/>
</dbReference>
<dbReference type="RefSeq" id="WP_219850724.1">
    <property type="nucleotide sequence ID" value="NZ_CP059491.1"/>
</dbReference>
<keyword evidence="1" id="KW-0732">Signal</keyword>
<dbReference type="EMBL" id="CP059491">
    <property type="protein sequence ID" value="QMT02526.1"/>
    <property type="molecule type" value="Genomic_DNA"/>
</dbReference>
<evidence type="ECO:0000313" key="2">
    <source>
        <dbReference type="EMBL" id="QMT02526.1"/>
    </source>
</evidence>
<feature type="chain" id="PRO_5028364689" evidence="1">
    <location>
        <begin position="31"/>
        <end position="163"/>
    </location>
</feature>
<feature type="signal peptide" evidence="1">
    <location>
        <begin position="1"/>
        <end position="30"/>
    </location>
</feature>